<evidence type="ECO:0000256" key="7">
    <source>
        <dbReference type="ARBA" id="ARBA00022842"/>
    </source>
</evidence>
<dbReference type="PANTHER" id="PTHR32057:SF14">
    <property type="entry name" value="PROTEIN ADENYLYLTRANSFERASE SELO, MITOCHONDRIAL"/>
    <property type="match status" value="1"/>
</dbReference>
<evidence type="ECO:0000256" key="1">
    <source>
        <dbReference type="ARBA" id="ARBA00009747"/>
    </source>
</evidence>
<feature type="binding site" evidence="8">
    <location>
        <position position="352"/>
    </location>
    <ligand>
        <name>ATP</name>
        <dbReference type="ChEBI" id="CHEBI:30616"/>
    </ligand>
</feature>
<reference evidence="9 10" key="1">
    <citation type="submission" date="2024-02" db="EMBL/GenBank/DDBJ databases">
        <title>Bacteria isolated from the canopy kelp, Nereocystis luetkeana.</title>
        <authorList>
            <person name="Pfister C.A."/>
            <person name="Younker I.T."/>
            <person name="Light S.H."/>
        </authorList>
    </citation>
    <scope>NUCLEOTIDE SEQUENCE [LARGE SCALE GENOMIC DNA]</scope>
    <source>
        <strain evidence="9 10">TI.2.07</strain>
    </source>
</reference>
<keyword evidence="7 8" id="KW-0460">Magnesium</keyword>
<comment type="catalytic activity">
    <reaction evidence="8">
        <text>L-histidyl-[protein] + UTP = N(tele)-(5'-uridylyl)-L-histidyl-[protein] + diphosphate</text>
        <dbReference type="Rhea" id="RHEA:83891"/>
        <dbReference type="Rhea" id="RHEA-COMP:9745"/>
        <dbReference type="Rhea" id="RHEA-COMP:20239"/>
        <dbReference type="ChEBI" id="CHEBI:29979"/>
        <dbReference type="ChEBI" id="CHEBI:33019"/>
        <dbReference type="ChEBI" id="CHEBI:46398"/>
        <dbReference type="ChEBI" id="CHEBI:233474"/>
    </reaction>
</comment>
<evidence type="ECO:0000256" key="3">
    <source>
        <dbReference type="ARBA" id="ARBA00022695"/>
    </source>
</evidence>
<evidence type="ECO:0000313" key="10">
    <source>
        <dbReference type="Proteomes" id="UP001366060"/>
    </source>
</evidence>
<feature type="binding site" evidence="8">
    <location>
        <position position="343"/>
    </location>
    <ligand>
        <name>Mg(2+)</name>
        <dbReference type="ChEBI" id="CHEBI:18420"/>
    </ligand>
</feature>
<organism evidence="9 10">
    <name type="scientific">Psychromonas arctica</name>
    <dbReference type="NCBI Taxonomy" id="168275"/>
    <lineage>
        <taxon>Bacteria</taxon>
        <taxon>Pseudomonadati</taxon>
        <taxon>Pseudomonadota</taxon>
        <taxon>Gammaproteobacteria</taxon>
        <taxon>Alteromonadales</taxon>
        <taxon>Psychromonadaceae</taxon>
        <taxon>Psychromonas</taxon>
    </lineage>
</organism>
<keyword evidence="3 8" id="KW-0548">Nucleotidyltransferase</keyword>
<comment type="similarity">
    <text evidence="1 8">Belongs to the SELO family.</text>
</comment>
<evidence type="ECO:0000256" key="6">
    <source>
        <dbReference type="ARBA" id="ARBA00022840"/>
    </source>
</evidence>
<dbReference type="RefSeq" id="WP_341627011.1">
    <property type="nucleotide sequence ID" value="NZ_JBAKBA010000006.1"/>
</dbReference>
<comment type="catalytic activity">
    <reaction evidence="8">
        <text>L-seryl-[protein] + UTP = O-(5'-uridylyl)-L-seryl-[protein] + diphosphate</text>
        <dbReference type="Rhea" id="RHEA:64604"/>
        <dbReference type="Rhea" id="RHEA-COMP:9863"/>
        <dbReference type="Rhea" id="RHEA-COMP:16635"/>
        <dbReference type="ChEBI" id="CHEBI:29999"/>
        <dbReference type="ChEBI" id="CHEBI:33019"/>
        <dbReference type="ChEBI" id="CHEBI:46398"/>
        <dbReference type="ChEBI" id="CHEBI:156051"/>
    </reaction>
</comment>
<comment type="catalytic activity">
    <reaction evidence="8">
        <text>L-seryl-[protein] + ATP = 3-O-(5'-adenylyl)-L-seryl-[protein] + diphosphate</text>
        <dbReference type="Rhea" id="RHEA:58120"/>
        <dbReference type="Rhea" id="RHEA-COMP:9863"/>
        <dbReference type="Rhea" id="RHEA-COMP:15073"/>
        <dbReference type="ChEBI" id="CHEBI:29999"/>
        <dbReference type="ChEBI" id="CHEBI:30616"/>
        <dbReference type="ChEBI" id="CHEBI:33019"/>
        <dbReference type="ChEBI" id="CHEBI:142516"/>
        <dbReference type="EC" id="2.7.7.108"/>
    </reaction>
</comment>
<comment type="caution">
    <text evidence="9">The sequence shown here is derived from an EMBL/GenBank/DDBJ whole genome shotgun (WGS) entry which is preliminary data.</text>
</comment>
<keyword evidence="6 8" id="KW-0067">ATP-binding</keyword>
<feature type="binding site" evidence="8">
    <location>
        <position position="182"/>
    </location>
    <ligand>
        <name>ATP</name>
        <dbReference type="ChEBI" id="CHEBI:30616"/>
    </ligand>
</feature>
<dbReference type="EC" id="2.7.7.-" evidence="8"/>
<keyword evidence="10" id="KW-1185">Reference proteome</keyword>
<feature type="binding site" evidence="8">
    <location>
        <position position="150"/>
    </location>
    <ligand>
        <name>ATP</name>
        <dbReference type="ChEBI" id="CHEBI:30616"/>
    </ligand>
</feature>
<proteinExistence type="inferred from homology"/>
<comment type="catalytic activity">
    <reaction evidence="8">
        <text>L-threonyl-[protein] + ATP = 3-O-(5'-adenylyl)-L-threonyl-[protein] + diphosphate</text>
        <dbReference type="Rhea" id="RHEA:54292"/>
        <dbReference type="Rhea" id="RHEA-COMP:11060"/>
        <dbReference type="Rhea" id="RHEA-COMP:13847"/>
        <dbReference type="ChEBI" id="CHEBI:30013"/>
        <dbReference type="ChEBI" id="CHEBI:30616"/>
        <dbReference type="ChEBI" id="CHEBI:33019"/>
        <dbReference type="ChEBI" id="CHEBI:138113"/>
        <dbReference type="EC" id="2.7.7.108"/>
    </reaction>
</comment>
<keyword evidence="5 8" id="KW-0547">Nucleotide-binding</keyword>
<feature type="binding site" evidence="8">
    <location>
        <position position="181"/>
    </location>
    <ligand>
        <name>ATP</name>
        <dbReference type="ChEBI" id="CHEBI:30616"/>
    </ligand>
</feature>
<comment type="function">
    <text evidence="8">Nucleotidyltransferase involved in the post-translational modification of proteins. It can catalyze the addition of adenosine monophosphate (AMP) or uridine monophosphate (UMP) to a protein, resulting in modifications known as AMPylation and UMPylation.</text>
</comment>
<dbReference type="HAMAP" id="MF_00692">
    <property type="entry name" value="SelO"/>
    <property type="match status" value="1"/>
</dbReference>
<feature type="binding site" evidence="8">
    <location>
        <position position="254"/>
    </location>
    <ligand>
        <name>ATP</name>
        <dbReference type="ChEBI" id="CHEBI:30616"/>
    </ligand>
</feature>
<accession>A0ABU9H9Q8</accession>
<evidence type="ECO:0000256" key="2">
    <source>
        <dbReference type="ARBA" id="ARBA00022679"/>
    </source>
</evidence>
<feature type="binding site" evidence="8">
    <location>
        <position position="247"/>
    </location>
    <ligand>
        <name>ATP</name>
        <dbReference type="ChEBI" id="CHEBI:30616"/>
    </ligand>
</feature>
<protein>
    <recommendedName>
        <fullName evidence="8">Protein nucleotidyltransferase YdiU</fullName>
        <ecNumber evidence="8">2.7.7.-</ecNumber>
    </recommendedName>
    <alternativeName>
        <fullName evidence="8">Protein adenylyltransferase YdiU</fullName>
        <ecNumber evidence="8">2.7.7.108</ecNumber>
    </alternativeName>
    <alternativeName>
        <fullName evidence="8">Protein uridylyltransferase YdiU</fullName>
        <ecNumber evidence="8">2.7.7.-</ecNumber>
    </alternativeName>
</protein>
<keyword evidence="2 8" id="KW-0808">Transferase</keyword>
<evidence type="ECO:0000256" key="4">
    <source>
        <dbReference type="ARBA" id="ARBA00022723"/>
    </source>
</evidence>
<dbReference type="EC" id="2.7.7.108" evidence="8"/>
<dbReference type="Proteomes" id="UP001366060">
    <property type="component" value="Unassembled WGS sequence"/>
</dbReference>
<evidence type="ECO:0000256" key="5">
    <source>
        <dbReference type="ARBA" id="ARBA00022741"/>
    </source>
</evidence>
<feature type="binding site" evidence="8">
    <location>
        <position position="169"/>
    </location>
    <ligand>
        <name>ATP</name>
        <dbReference type="ChEBI" id="CHEBI:30616"/>
    </ligand>
</feature>
<dbReference type="GO" id="GO:0016779">
    <property type="term" value="F:nucleotidyltransferase activity"/>
    <property type="evidence" value="ECO:0007669"/>
    <property type="project" value="UniProtKB-KW"/>
</dbReference>
<keyword evidence="4 8" id="KW-0479">Metal-binding</keyword>
<keyword evidence="8" id="KW-0464">Manganese</keyword>
<name>A0ABU9H9Q8_9GAMM</name>
<feature type="active site" description="Proton acceptor" evidence="8">
    <location>
        <position position="342"/>
    </location>
</feature>
<feature type="binding site" evidence="8">
    <location>
        <position position="149"/>
    </location>
    <ligand>
        <name>ATP</name>
        <dbReference type="ChEBI" id="CHEBI:30616"/>
    </ligand>
</feature>
<feature type="binding site" evidence="8">
    <location>
        <position position="352"/>
    </location>
    <ligand>
        <name>Mg(2+)</name>
        <dbReference type="ChEBI" id="CHEBI:18420"/>
    </ligand>
</feature>
<evidence type="ECO:0000256" key="8">
    <source>
        <dbReference type="HAMAP-Rule" id="MF_00692"/>
    </source>
</evidence>
<comment type="catalytic activity">
    <reaction evidence="8">
        <text>L-tyrosyl-[protein] + ATP = O-(5'-adenylyl)-L-tyrosyl-[protein] + diphosphate</text>
        <dbReference type="Rhea" id="RHEA:54288"/>
        <dbReference type="Rhea" id="RHEA-COMP:10136"/>
        <dbReference type="Rhea" id="RHEA-COMP:13846"/>
        <dbReference type="ChEBI" id="CHEBI:30616"/>
        <dbReference type="ChEBI" id="CHEBI:33019"/>
        <dbReference type="ChEBI" id="CHEBI:46858"/>
        <dbReference type="ChEBI" id="CHEBI:83624"/>
        <dbReference type="EC" id="2.7.7.108"/>
    </reaction>
</comment>
<comment type="cofactor">
    <cofactor evidence="8">
        <name>Mg(2+)</name>
        <dbReference type="ChEBI" id="CHEBI:18420"/>
    </cofactor>
    <cofactor evidence="8">
        <name>Mn(2+)</name>
        <dbReference type="ChEBI" id="CHEBI:29035"/>
    </cofactor>
</comment>
<dbReference type="PANTHER" id="PTHR32057">
    <property type="entry name" value="PROTEIN ADENYLYLTRANSFERASE SELO, MITOCHONDRIAL"/>
    <property type="match status" value="1"/>
</dbReference>
<dbReference type="Pfam" id="PF02696">
    <property type="entry name" value="SelO"/>
    <property type="match status" value="1"/>
</dbReference>
<sequence length="602" mass="67889">MTNRLPQKKNSTVSAIPTTSTSKVATLGELAKLANYSLMDTLNCDPDATENGVDYAPRQVFSGHYVPITPTPIKDPEYVAHSNAFFAELGLADSMAESAHFMRMFTGDTSQVPAPMRKIGWATGYALSIYGTEFTHQCPFQTGNGYGDGRAISVLEAVINGQRWEMQLKGGGRTPYCRGADGRAVLRSSIREFLAQEHMHALDVSTSRSLSLYVSKTETVKRYWYTEGSRSENPDMMSAEAVAISTRVAPSFIRVGQIELFARRAREDGQFEDQLDEQVHAMQELEKIVLHLIDREYADVIDSQLSTPEKVVILAREFRGRLTSLIANWIRVGFCQGNFNSDNCAAGGFTLDYGPFGFCDVFNPYYQPWTGGGNHYSFLNQPKAAQSNFESFCSALRPLLADHKDHLLALDEIQREFSTVMDSEMQSMWAAKLGLSTLNPTAHKVLFNELLTLMMQTPVDYTIFFRELSSIPDDIRPLKKSFYNSSSQANESDSHQRDTRWIEWFATWKALLNSDCEENGSNLEEAAKQMKLVNPKYILREWFVKPAYQQATEGNYALIRELQDVMNQPYAEQSQEVEDKYYRLKPLEFFKVGGVSHLSCSS</sequence>
<dbReference type="EMBL" id="JBAKBA010000006">
    <property type="protein sequence ID" value="MEL0658341.1"/>
    <property type="molecule type" value="Genomic_DNA"/>
</dbReference>
<dbReference type="InterPro" id="IPR003846">
    <property type="entry name" value="SelO"/>
</dbReference>
<comment type="catalytic activity">
    <reaction evidence="8">
        <text>L-tyrosyl-[protein] + UTP = O-(5'-uridylyl)-L-tyrosyl-[protein] + diphosphate</text>
        <dbReference type="Rhea" id="RHEA:83887"/>
        <dbReference type="Rhea" id="RHEA-COMP:10136"/>
        <dbReference type="Rhea" id="RHEA-COMP:20238"/>
        <dbReference type="ChEBI" id="CHEBI:33019"/>
        <dbReference type="ChEBI" id="CHEBI:46398"/>
        <dbReference type="ChEBI" id="CHEBI:46858"/>
        <dbReference type="ChEBI" id="CHEBI:90602"/>
    </reaction>
</comment>
<feature type="binding site" evidence="8">
    <location>
        <position position="147"/>
    </location>
    <ligand>
        <name>ATP</name>
        <dbReference type="ChEBI" id="CHEBI:30616"/>
    </ligand>
</feature>
<gene>
    <name evidence="8" type="primary">ydiU</name>
    <name evidence="8" type="synonym">selO</name>
    <name evidence="9" type="ORF">V6255_04225</name>
</gene>
<evidence type="ECO:0000313" key="9">
    <source>
        <dbReference type="EMBL" id="MEL0658341.1"/>
    </source>
</evidence>